<keyword evidence="1" id="KW-0328">Glycosyltransferase</keyword>
<evidence type="ECO:0000256" key="1">
    <source>
        <dbReference type="ARBA" id="ARBA00022676"/>
    </source>
</evidence>
<keyword evidence="5" id="KW-1185">Reference proteome</keyword>
<dbReference type="AlphaFoldDB" id="A0A0R1VPN9"/>
<evidence type="ECO:0000313" key="4">
    <source>
        <dbReference type="EMBL" id="KRM03644.1"/>
    </source>
</evidence>
<dbReference type="Gene3D" id="3.90.550.10">
    <property type="entry name" value="Spore Coat Polysaccharide Biosynthesis Protein SpsA, Chain A"/>
    <property type="match status" value="1"/>
</dbReference>
<dbReference type="RefSeq" id="WP_056936511.1">
    <property type="nucleotide sequence ID" value="NZ_AZFN01000001.1"/>
</dbReference>
<dbReference type="PATRIC" id="fig|1423749.3.peg.14"/>
<dbReference type="CDD" id="cd04194">
    <property type="entry name" value="GT8_A4GalT_like"/>
    <property type="match status" value="1"/>
</dbReference>
<evidence type="ECO:0000256" key="3">
    <source>
        <dbReference type="ARBA" id="ARBA00022723"/>
    </source>
</evidence>
<reference evidence="4 5" key="1">
    <citation type="journal article" date="2015" name="Genome Announc.">
        <title>Expanding the biotechnology potential of lactobacilli through comparative genomics of 213 strains and associated genera.</title>
        <authorList>
            <person name="Sun Z."/>
            <person name="Harris H.M."/>
            <person name="McCann A."/>
            <person name="Guo C."/>
            <person name="Argimon S."/>
            <person name="Zhang W."/>
            <person name="Yang X."/>
            <person name="Jeffery I.B."/>
            <person name="Cooney J.C."/>
            <person name="Kagawa T.F."/>
            <person name="Liu W."/>
            <person name="Song Y."/>
            <person name="Salvetti E."/>
            <person name="Wrobel A."/>
            <person name="Rasinkangas P."/>
            <person name="Parkhill J."/>
            <person name="Rea M.C."/>
            <person name="O'Sullivan O."/>
            <person name="Ritari J."/>
            <person name="Douillard F.P."/>
            <person name="Paul Ross R."/>
            <person name="Yang R."/>
            <person name="Briner A.E."/>
            <person name="Felis G.E."/>
            <person name="de Vos W.M."/>
            <person name="Barrangou R."/>
            <person name="Klaenhammer T.R."/>
            <person name="Caufield P.W."/>
            <person name="Cui Y."/>
            <person name="Zhang H."/>
            <person name="O'Toole P.W."/>
        </authorList>
    </citation>
    <scope>NUCLEOTIDE SEQUENCE [LARGE SCALE GENOMIC DNA]</scope>
    <source>
        <strain evidence="4 5">DSM 16045</strain>
    </source>
</reference>
<organism evidence="4 5">
    <name type="scientific">Limosilactobacillus gastricus DSM 16045</name>
    <dbReference type="NCBI Taxonomy" id="1423749"/>
    <lineage>
        <taxon>Bacteria</taxon>
        <taxon>Bacillati</taxon>
        <taxon>Bacillota</taxon>
        <taxon>Bacilli</taxon>
        <taxon>Lactobacillales</taxon>
        <taxon>Lactobacillaceae</taxon>
        <taxon>Limosilactobacillus</taxon>
    </lineage>
</organism>
<keyword evidence="2" id="KW-0808">Transferase</keyword>
<name>A0A0R1VPN9_9LACO</name>
<dbReference type="GO" id="GO:0046872">
    <property type="term" value="F:metal ion binding"/>
    <property type="evidence" value="ECO:0007669"/>
    <property type="project" value="UniProtKB-KW"/>
</dbReference>
<dbReference type="GO" id="GO:0016757">
    <property type="term" value="F:glycosyltransferase activity"/>
    <property type="evidence" value="ECO:0007669"/>
    <property type="project" value="UniProtKB-KW"/>
</dbReference>
<dbReference type="PANTHER" id="PTHR13778:SF47">
    <property type="entry name" value="LIPOPOLYSACCHARIDE 1,3-GALACTOSYLTRANSFERASE"/>
    <property type="match status" value="1"/>
</dbReference>
<evidence type="ECO:0000313" key="5">
    <source>
        <dbReference type="Proteomes" id="UP000051739"/>
    </source>
</evidence>
<sequence length="405" mass="46432">MTHAFVLCADERYLDQVETTMKSIMANVADAKVYLINETLPPEWFKRVRQMIKPFGGQLIDCRISTEQLQQYNTPANISTIAYGRLLMGQFVTEPRAVYIDVDAIVTADVSELFTLDLRGKLLAAAQNVTGDHGVIADEFNSGLLVVDVDQWKASDFEGRIFAYMNEHADQITFGDQQMLNEMLAGDFVVLDKTYNFMIGLDWFTLVQDLGDYAQVSINPLPKILHYVNIHKPWQLNTSIRTKDLWWDYRMMEWSAISSKWQNHFQITNSLPSNQRPTFFTLTNSYSLEDFDALVQAMPNYDFVVAAYTRVHPLLKAIRRYDNVTLLEMCPPILVDAWAQTADVYLDINNGNKSEDVIENFRHHQVPIVAFEDQASPLAEHLVATHDVDAMVKMLKEILTKKEEQ</sequence>
<keyword evidence="3" id="KW-0479">Metal-binding</keyword>
<accession>A0A0R1VPN9</accession>
<dbReference type="Proteomes" id="UP000051739">
    <property type="component" value="Unassembled WGS sequence"/>
</dbReference>
<proteinExistence type="predicted"/>
<dbReference type="InterPro" id="IPR050748">
    <property type="entry name" value="Glycosyltrans_8_dom-fam"/>
</dbReference>
<dbReference type="PANTHER" id="PTHR13778">
    <property type="entry name" value="GLYCOSYLTRANSFERASE 8 DOMAIN-CONTAINING PROTEIN"/>
    <property type="match status" value="1"/>
</dbReference>
<dbReference type="EMBL" id="AZFN01000001">
    <property type="protein sequence ID" value="KRM03644.1"/>
    <property type="molecule type" value="Genomic_DNA"/>
</dbReference>
<protein>
    <submittedName>
        <fullName evidence="4">Uncharacterized protein</fullName>
    </submittedName>
</protein>
<comment type="caution">
    <text evidence="4">The sequence shown here is derived from an EMBL/GenBank/DDBJ whole genome shotgun (WGS) entry which is preliminary data.</text>
</comment>
<dbReference type="InterPro" id="IPR002495">
    <property type="entry name" value="Glyco_trans_8"/>
</dbReference>
<dbReference type="SUPFAM" id="SSF53448">
    <property type="entry name" value="Nucleotide-diphospho-sugar transferases"/>
    <property type="match status" value="1"/>
</dbReference>
<dbReference type="Pfam" id="PF01501">
    <property type="entry name" value="Glyco_transf_8"/>
    <property type="match status" value="1"/>
</dbReference>
<evidence type="ECO:0000256" key="2">
    <source>
        <dbReference type="ARBA" id="ARBA00022679"/>
    </source>
</evidence>
<dbReference type="InterPro" id="IPR029044">
    <property type="entry name" value="Nucleotide-diphossugar_trans"/>
</dbReference>
<gene>
    <name evidence="4" type="ORF">FC60_GL000014</name>
</gene>